<evidence type="ECO:0000313" key="8">
    <source>
        <dbReference type="Proteomes" id="UP000694392"/>
    </source>
</evidence>
<evidence type="ECO:0000313" key="7">
    <source>
        <dbReference type="Ensembl" id="ENSSPUP00000017398.1"/>
    </source>
</evidence>
<feature type="region of interest" description="Linear diubiquitin binding" evidence="5">
    <location>
        <begin position="490"/>
        <end position="492"/>
    </location>
</feature>
<feature type="region of interest" description="Linear diubiquitin binding" evidence="5">
    <location>
        <begin position="437"/>
        <end position="443"/>
    </location>
</feature>
<accession>A0A8D0H2B3</accession>
<dbReference type="PANTHER" id="PTHR33662:SF2">
    <property type="entry name" value="UBIQUITIN THIOESTERASE OTULIN"/>
    <property type="match status" value="1"/>
</dbReference>
<proteinExistence type="inferred from homology"/>
<dbReference type="PRINTS" id="PR02057">
    <property type="entry name" value="PROTEINF105B"/>
</dbReference>
<dbReference type="GeneTree" id="ENSGT00390000009802"/>
<feature type="region of interest" description="Linear diubiquitin binding" evidence="5">
    <location>
        <begin position="278"/>
        <end position="280"/>
    </location>
</feature>
<sequence>MGNEFVRALLRTGKRSANPLRKHPAAAASAVLPKTPEPALCSREMSPESPEQQWILIGGEMDDTAAGDKKDQTEKKSEGGRQLCTTSGISENTKQVRSSNKEQAIPKGQGMFYSRTRKSTGPSASTEEKQKKGLPRGKKDKSAPTAELFLASAATDQKETPVLGVKEERVPPSHTKAAHSESSEPPNQRAFEKHGVKSAESNSSSILESSVDHEEDLYRGAEEIKTDSPVLIVPSFEPEMDILEYCGKEWKGNTDNAKRVRKGYKAVSHKFTSIRRVRGDNYCAIRATLFQALSLAIQVPDWLQSEDLLLLPAKLMKKYNWATEWRIRCKVGKRIENISGELKECLRLLREKWESVCEMETPAEAQAACDELFRNEEEEYRLYDAVIFLMLSTAIGFYEDNEKGEKVPDFSLLLFSRDTSSNPHQLMTNHLNQIGHTGGLEQVEMFLLAYTLRHTIKVYRLDNHGTEEFITLFPSDPDKDWPVVTLITEDDRHYNIPVRMCEETSL</sequence>
<name>A0A8D0H2B3_SPHPU</name>
<dbReference type="GO" id="GO:0045087">
    <property type="term" value="P:innate immune response"/>
    <property type="evidence" value="ECO:0007669"/>
    <property type="project" value="Ensembl"/>
</dbReference>
<dbReference type="GO" id="GO:0060828">
    <property type="term" value="P:regulation of canonical Wnt signaling pathway"/>
    <property type="evidence" value="ECO:0007669"/>
    <property type="project" value="Ensembl"/>
</dbReference>
<dbReference type="AlphaFoldDB" id="A0A8D0H2B3"/>
<feature type="active site" evidence="4">
    <location>
        <position position="280"/>
    </location>
</feature>
<reference evidence="7" key="2">
    <citation type="submission" date="2025-09" db="UniProtKB">
        <authorList>
            <consortium name="Ensembl"/>
        </authorList>
    </citation>
    <scope>IDENTIFICATION</scope>
</reference>
<evidence type="ECO:0000256" key="5">
    <source>
        <dbReference type="PIRSR" id="PIRSR623237-2"/>
    </source>
</evidence>
<protein>
    <submittedName>
        <fullName evidence="7">OTU deubiquitinase with linear linkage specificity</fullName>
    </submittedName>
</protein>
<dbReference type="GO" id="GO:0010803">
    <property type="term" value="P:regulation of tumor necrosis factor-mediated signaling pathway"/>
    <property type="evidence" value="ECO:0007669"/>
    <property type="project" value="Ensembl"/>
</dbReference>
<dbReference type="GO" id="GO:0070431">
    <property type="term" value="P:nucleotide-binding oligomerization domain containing 2 signaling pathway"/>
    <property type="evidence" value="ECO:0007669"/>
    <property type="project" value="Ensembl"/>
</dbReference>
<gene>
    <name evidence="7" type="primary">OTULIN</name>
</gene>
<dbReference type="PRINTS" id="PR02055">
    <property type="entry name" value="PROTEINF105"/>
</dbReference>
<evidence type="ECO:0000256" key="6">
    <source>
        <dbReference type="SAM" id="MobiDB-lite"/>
    </source>
</evidence>
<feature type="region of interest" description="Linear diubiquitin binding" evidence="5">
    <location>
        <begin position="249"/>
        <end position="250"/>
    </location>
</feature>
<evidence type="ECO:0000256" key="2">
    <source>
        <dbReference type="ARBA" id="ARBA00010267"/>
    </source>
</evidence>
<feature type="site" description="Linear diubiquitin binding" evidence="5">
    <location>
        <position position="468"/>
    </location>
</feature>
<dbReference type="GO" id="GO:0071797">
    <property type="term" value="C:LUBAC complex"/>
    <property type="evidence" value="ECO:0007669"/>
    <property type="project" value="Ensembl"/>
</dbReference>
<keyword evidence="3" id="KW-0963">Cytoplasm</keyword>
<comment type="similarity">
    <text evidence="2">Belongs to the peptidase C65 family. Otulin subfamily.</text>
</comment>
<dbReference type="Ensembl" id="ENSSPUT00000018527.1">
    <property type="protein sequence ID" value="ENSSPUP00000017398.1"/>
    <property type="gene ID" value="ENSSPUG00000013452.1"/>
</dbReference>
<evidence type="ECO:0000256" key="3">
    <source>
        <dbReference type="ARBA" id="ARBA00022490"/>
    </source>
</evidence>
<dbReference type="Proteomes" id="UP000694392">
    <property type="component" value="Unplaced"/>
</dbReference>
<organism evidence="7 8">
    <name type="scientific">Sphenodon punctatus</name>
    <name type="common">Tuatara</name>
    <name type="synonym">Hatteria punctata</name>
    <dbReference type="NCBI Taxonomy" id="8508"/>
    <lineage>
        <taxon>Eukaryota</taxon>
        <taxon>Metazoa</taxon>
        <taxon>Chordata</taxon>
        <taxon>Craniata</taxon>
        <taxon>Vertebrata</taxon>
        <taxon>Euteleostomi</taxon>
        <taxon>Lepidosauria</taxon>
        <taxon>Sphenodontia</taxon>
        <taxon>Sphenodontidae</taxon>
        <taxon>Sphenodon</taxon>
    </lineage>
</organism>
<dbReference type="InterPro" id="IPR023237">
    <property type="entry name" value="Otulin"/>
</dbReference>
<evidence type="ECO:0000256" key="4">
    <source>
        <dbReference type="PIRSR" id="PIRSR623237-1"/>
    </source>
</evidence>
<dbReference type="GO" id="GO:0002040">
    <property type="term" value="P:sprouting angiogenesis"/>
    <property type="evidence" value="ECO:0007669"/>
    <property type="project" value="Ensembl"/>
</dbReference>
<feature type="region of interest" description="Disordered" evidence="6">
    <location>
        <begin position="14"/>
        <end position="212"/>
    </location>
</feature>
<dbReference type="InterPro" id="IPR023235">
    <property type="entry name" value="FAM105"/>
</dbReference>
<feature type="compositionally biased region" description="Polar residues" evidence="6">
    <location>
        <begin position="83"/>
        <end position="102"/>
    </location>
</feature>
<dbReference type="GO" id="GO:0050728">
    <property type="term" value="P:negative regulation of inflammatory response"/>
    <property type="evidence" value="ECO:0007669"/>
    <property type="project" value="Ensembl"/>
</dbReference>
<dbReference type="PANTHER" id="PTHR33662">
    <property type="entry name" value="OTU DEUBIQUITINASE WITH LINEAR LINKAGE-SPECIFICITY A-RELATED"/>
    <property type="match status" value="1"/>
</dbReference>
<keyword evidence="8" id="KW-1185">Reference proteome</keyword>
<feature type="compositionally biased region" description="Basic and acidic residues" evidence="6">
    <location>
        <begin position="66"/>
        <end position="79"/>
    </location>
</feature>
<feature type="active site" evidence="4">
    <location>
        <position position="493"/>
    </location>
</feature>
<reference evidence="7" key="1">
    <citation type="submission" date="2025-08" db="UniProtKB">
        <authorList>
            <consortium name="Ensembl"/>
        </authorList>
    </citation>
    <scope>IDENTIFICATION</scope>
</reference>
<feature type="active site" description="Nucleophile" evidence="4">
    <location>
        <position position="283"/>
    </location>
</feature>
<comment type="subcellular location">
    <subcellularLocation>
        <location evidence="1">Cytoplasm</location>
    </subcellularLocation>
</comment>
<feature type="compositionally biased region" description="Low complexity" evidence="6">
    <location>
        <begin position="198"/>
        <end position="209"/>
    </location>
</feature>
<dbReference type="Pfam" id="PF16218">
    <property type="entry name" value="Peptidase_C101"/>
    <property type="match status" value="1"/>
</dbReference>
<dbReference type="GO" id="GO:0004843">
    <property type="term" value="F:cysteine-type deubiquitinase activity"/>
    <property type="evidence" value="ECO:0007669"/>
    <property type="project" value="Ensembl"/>
</dbReference>
<evidence type="ECO:0000256" key="1">
    <source>
        <dbReference type="ARBA" id="ARBA00004496"/>
    </source>
</evidence>
<dbReference type="GO" id="GO:1990108">
    <property type="term" value="P:protein linear deubiquitination"/>
    <property type="evidence" value="ECO:0007669"/>
    <property type="project" value="Ensembl"/>
</dbReference>
<dbReference type="GO" id="GO:0005737">
    <property type="term" value="C:cytoplasm"/>
    <property type="evidence" value="ECO:0007669"/>
    <property type="project" value="UniProtKB-SubCell"/>
</dbReference>